<reference evidence="4" key="1">
    <citation type="journal article" date="2019" name="Int. J. Syst. Evol. Microbiol.">
        <title>The Global Catalogue of Microorganisms (GCM) 10K type strain sequencing project: providing services to taxonomists for standard genome sequencing and annotation.</title>
        <authorList>
            <consortium name="The Broad Institute Genomics Platform"/>
            <consortium name="The Broad Institute Genome Sequencing Center for Infectious Disease"/>
            <person name="Wu L."/>
            <person name="Ma J."/>
        </authorList>
    </citation>
    <scope>NUCLEOTIDE SEQUENCE [LARGE SCALE GENOMIC DNA]</scope>
    <source>
        <strain evidence="4">CCUG 43111</strain>
    </source>
</reference>
<feature type="transmembrane region" description="Helical" evidence="1">
    <location>
        <begin position="412"/>
        <end position="433"/>
    </location>
</feature>
<evidence type="ECO:0008006" key="5">
    <source>
        <dbReference type="Google" id="ProtNLM"/>
    </source>
</evidence>
<dbReference type="RefSeq" id="WP_379758501.1">
    <property type="nucleotide sequence ID" value="NZ_JBHSMR010000013.1"/>
</dbReference>
<dbReference type="EMBL" id="JBHSMR010000013">
    <property type="protein sequence ID" value="MFC5479991.1"/>
    <property type="molecule type" value="Genomic_DNA"/>
</dbReference>
<evidence type="ECO:0000256" key="1">
    <source>
        <dbReference type="SAM" id="Phobius"/>
    </source>
</evidence>
<feature type="signal peptide" evidence="2">
    <location>
        <begin position="1"/>
        <end position="20"/>
    </location>
</feature>
<protein>
    <recommendedName>
        <fullName evidence="5">VWFA domain-containing protein</fullName>
    </recommendedName>
</protein>
<sequence length="493" mass="52421">MVAFLRILALFLLLCAAAVAGATPHVFLVQNSGWMEPFYSDPQSQFKPLVTELALSVTQPGDALVLAAFNQSQPNAPSPRALVSTTVDKGARTAVSRALADLDTARKAGGALADTDLGEAVGAAMTQALGGRDGIVWLVTNNRNSPNNDQATAQRNREFYGLIHQGDKIRTALAFPLRMPVKGQHYSANGLMVYAFAIGEGGARALDQLLAAGAVRRIITEPPARLKPLDRDTVRLVPRKVENAPGVSFAMGQNGVLRADVAPDARSPNAKIAWHLENTMYPYTIVSANLSARSKLGGENRPVTLGSTRVAALAPGKPQPLGSTLQLPVAQLPGKWSMEAFKAAGSAYVLPGTIEVHLADQQLALSGGFRERMRELFPGDPLPDIFTPPAQVQASTAVLPIEVRVHYGSGPLLAAGGALLALLAAGAAAAYAWMRPRRALVTVEDEQRTMHARTGTVQPIYDKAGNEVARLKTTLFGHQLIDLREGAQVRLGR</sequence>
<accession>A0ABW0MSZ5</accession>
<gene>
    <name evidence="3" type="ORF">ACFPQ5_17470</name>
</gene>
<keyword evidence="4" id="KW-1185">Reference proteome</keyword>
<keyword evidence="2" id="KW-0732">Signal</keyword>
<dbReference type="Proteomes" id="UP001596101">
    <property type="component" value="Unassembled WGS sequence"/>
</dbReference>
<name>A0ABW0MSZ5_9BURK</name>
<evidence type="ECO:0000313" key="3">
    <source>
        <dbReference type="EMBL" id="MFC5479991.1"/>
    </source>
</evidence>
<keyword evidence="1" id="KW-1133">Transmembrane helix</keyword>
<keyword evidence="1" id="KW-0472">Membrane</keyword>
<evidence type="ECO:0000313" key="4">
    <source>
        <dbReference type="Proteomes" id="UP001596101"/>
    </source>
</evidence>
<proteinExistence type="predicted"/>
<evidence type="ECO:0000256" key="2">
    <source>
        <dbReference type="SAM" id="SignalP"/>
    </source>
</evidence>
<feature type="chain" id="PRO_5047107440" description="VWFA domain-containing protein" evidence="2">
    <location>
        <begin position="21"/>
        <end position="493"/>
    </location>
</feature>
<organism evidence="3 4">
    <name type="scientific">Massilia suwonensis</name>
    <dbReference type="NCBI Taxonomy" id="648895"/>
    <lineage>
        <taxon>Bacteria</taxon>
        <taxon>Pseudomonadati</taxon>
        <taxon>Pseudomonadota</taxon>
        <taxon>Betaproteobacteria</taxon>
        <taxon>Burkholderiales</taxon>
        <taxon>Oxalobacteraceae</taxon>
        <taxon>Telluria group</taxon>
        <taxon>Massilia</taxon>
    </lineage>
</organism>
<keyword evidence="1" id="KW-0812">Transmembrane</keyword>
<comment type="caution">
    <text evidence="3">The sequence shown here is derived from an EMBL/GenBank/DDBJ whole genome shotgun (WGS) entry which is preliminary data.</text>
</comment>